<reference evidence="1 2" key="2">
    <citation type="journal article" date="2022" name="Mol. Ecol. Resour.">
        <title>The genomes of chicory, endive, great burdock and yacon provide insights into Asteraceae paleo-polyploidization history and plant inulin production.</title>
        <authorList>
            <person name="Fan W."/>
            <person name="Wang S."/>
            <person name="Wang H."/>
            <person name="Wang A."/>
            <person name="Jiang F."/>
            <person name="Liu H."/>
            <person name="Zhao H."/>
            <person name="Xu D."/>
            <person name="Zhang Y."/>
        </authorList>
    </citation>
    <scope>NUCLEOTIDE SEQUENCE [LARGE SCALE GENOMIC DNA]</scope>
    <source>
        <strain evidence="2">cv. Yunnan</strain>
        <tissue evidence="1">Leaves</tissue>
    </source>
</reference>
<accession>A0ACB9D3L5</accession>
<protein>
    <submittedName>
        <fullName evidence="1">Uncharacterized protein</fullName>
    </submittedName>
</protein>
<keyword evidence="2" id="KW-1185">Reference proteome</keyword>
<organism evidence="1 2">
    <name type="scientific">Smallanthus sonchifolius</name>
    <dbReference type="NCBI Taxonomy" id="185202"/>
    <lineage>
        <taxon>Eukaryota</taxon>
        <taxon>Viridiplantae</taxon>
        <taxon>Streptophyta</taxon>
        <taxon>Embryophyta</taxon>
        <taxon>Tracheophyta</taxon>
        <taxon>Spermatophyta</taxon>
        <taxon>Magnoliopsida</taxon>
        <taxon>eudicotyledons</taxon>
        <taxon>Gunneridae</taxon>
        <taxon>Pentapetalae</taxon>
        <taxon>asterids</taxon>
        <taxon>campanulids</taxon>
        <taxon>Asterales</taxon>
        <taxon>Asteraceae</taxon>
        <taxon>Asteroideae</taxon>
        <taxon>Heliantheae alliance</taxon>
        <taxon>Millerieae</taxon>
        <taxon>Smallanthus</taxon>
    </lineage>
</organism>
<dbReference type="EMBL" id="CM042037">
    <property type="protein sequence ID" value="KAI3741189.1"/>
    <property type="molecule type" value="Genomic_DNA"/>
</dbReference>
<reference evidence="2" key="1">
    <citation type="journal article" date="2022" name="Mol. Ecol. Resour.">
        <title>The genomes of chicory, endive, great burdock and yacon provide insights into Asteraceae palaeo-polyploidization history and plant inulin production.</title>
        <authorList>
            <person name="Fan W."/>
            <person name="Wang S."/>
            <person name="Wang H."/>
            <person name="Wang A."/>
            <person name="Jiang F."/>
            <person name="Liu H."/>
            <person name="Zhao H."/>
            <person name="Xu D."/>
            <person name="Zhang Y."/>
        </authorList>
    </citation>
    <scope>NUCLEOTIDE SEQUENCE [LARGE SCALE GENOMIC DNA]</scope>
    <source>
        <strain evidence="2">cv. Yunnan</strain>
    </source>
</reference>
<evidence type="ECO:0000313" key="2">
    <source>
        <dbReference type="Proteomes" id="UP001056120"/>
    </source>
</evidence>
<evidence type="ECO:0000313" key="1">
    <source>
        <dbReference type="EMBL" id="KAI3741189.1"/>
    </source>
</evidence>
<gene>
    <name evidence="1" type="ORF">L1987_58856</name>
</gene>
<name>A0ACB9D3L5_9ASTR</name>
<dbReference type="Proteomes" id="UP001056120">
    <property type="component" value="Linkage Group LG20"/>
</dbReference>
<sequence>MEKESDGDSCADTCSRPSGKITWSLRSEMMYSRWILETITCDTEEIDTTRADDVSAVVVITVEVIEIKLDDDGVEDAKAYPKEEDDDEGVPNGDELLGFEDDENEDEDGSSENGDDDDDDEVEGFVLKEKPAIVEAYLSLALYVKSN</sequence>
<proteinExistence type="predicted"/>
<comment type="caution">
    <text evidence="1">The sequence shown here is derived from an EMBL/GenBank/DDBJ whole genome shotgun (WGS) entry which is preliminary data.</text>
</comment>